<dbReference type="RefSeq" id="WP_205087456.1">
    <property type="nucleotide sequence ID" value="NZ_JACJLA010000003.1"/>
</dbReference>
<organism evidence="1 2">
    <name type="scientific">Veillonella magna</name>
    <dbReference type="NCBI Taxonomy" id="464322"/>
    <lineage>
        <taxon>Bacteria</taxon>
        <taxon>Bacillati</taxon>
        <taxon>Bacillota</taxon>
        <taxon>Negativicutes</taxon>
        <taxon>Veillonellales</taxon>
        <taxon>Veillonellaceae</taxon>
        <taxon>Veillonella</taxon>
    </lineage>
</organism>
<dbReference type="PIRSF" id="PIRSF018637">
    <property type="entry name" value="TrmK"/>
    <property type="match status" value="1"/>
</dbReference>
<evidence type="ECO:0000313" key="2">
    <source>
        <dbReference type="Proteomes" id="UP000707138"/>
    </source>
</evidence>
<dbReference type="GO" id="GO:0032259">
    <property type="term" value="P:methylation"/>
    <property type="evidence" value="ECO:0007669"/>
    <property type="project" value="UniProtKB-KW"/>
</dbReference>
<accession>A0ABS2GEH5</accession>
<dbReference type="CDD" id="cd02440">
    <property type="entry name" value="AdoMet_MTases"/>
    <property type="match status" value="1"/>
</dbReference>
<dbReference type="InterPro" id="IPR029063">
    <property type="entry name" value="SAM-dependent_MTases_sf"/>
</dbReference>
<dbReference type="GO" id="GO:0008168">
    <property type="term" value="F:methyltransferase activity"/>
    <property type="evidence" value="ECO:0007669"/>
    <property type="project" value="UniProtKB-KW"/>
</dbReference>
<protein>
    <submittedName>
        <fullName evidence="1">SAM-dependent methyltransferase</fullName>
    </submittedName>
</protein>
<dbReference type="PANTHER" id="PTHR38451">
    <property type="entry name" value="TRNA (ADENINE(22)-N(1))-METHYLTRANSFERASE"/>
    <property type="match status" value="1"/>
</dbReference>
<keyword evidence="1" id="KW-0489">Methyltransferase</keyword>
<gene>
    <name evidence="1" type="ORF">H6A01_02655</name>
</gene>
<dbReference type="Gene3D" id="3.40.50.150">
    <property type="entry name" value="Vaccinia Virus protein VP39"/>
    <property type="match status" value="1"/>
</dbReference>
<dbReference type="EMBL" id="JACJLA010000003">
    <property type="protein sequence ID" value="MBM6912232.1"/>
    <property type="molecule type" value="Genomic_DNA"/>
</dbReference>
<dbReference type="InterPro" id="IPR006901">
    <property type="entry name" value="TrmK"/>
</dbReference>
<dbReference type="SUPFAM" id="SSF53335">
    <property type="entry name" value="S-adenosyl-L-methionine-dependent methyltransferases"/>
    <property type="match status" value="1"/>
</dbReference>
<evidence type="ECO:0000313" key="1">
    <source>
        <dbReference type="EMBL" id="MBM6912232.1"/>
    </source>
</evidence>
<keyword evidence="1" id="KW-0808">Transferase</keyword>
<name>A0ABS2GEH5_9FIRM</name>
<sequence>MKLTKRLEAALALTPMSRTIADVGTDHGYLAVALVEMEKAHRVIAIDVNEGPLQSAQAYVEEENMTMRVECRLGNGLTVIEKGEIDGAIMCGMGGFLMKDIIESGPELLPYYVLQPQNGRRELRQWLAKAGYGITDERLVYEGRHFYDVWLVEKNQFASSYYAEVPLASVQWEVGGLAGALGDPLWKAYVSYLITRRQRVLRALRSGAESAESAQKMVVVAGELEELEEML</sequence>
<dbReference type="PANTHER" id="PTHR38451:SF1">
    <property type="entry name" value="TRNA (ADENINE(22)-N(1))-METHYLTRANSFERASE"/>
    <property type="match status" value="1"/>
</dbReference>
<dbReference type="Pfam" id="PF12847">
    <property type="entry name" value="Methyltransf_18"/>
    <property type="match status" value="1"/>
</dbReference>
<reference evidence="1 2" key="1">
    <citation type="journal article" date="2021" name="Sci. Rep.">
        <title>The distribution of antibiotic resistance genes in chicken gut microbiota commensals.</title>
        <authorList>
            <person name="Juricova H."/>
            <person name="Matiasovicova J."/>
            <person name="Kubasova T."/>
            <person name="Cejkova D."/>
            <person name="Rychlik I."/>
        </authorList>
    </citation>
    <scope>NUCLEOTIDE SEQUENCE [LARGE SCALE GENOMIC DNA]</scope>
    <source>
        <strain evidence="1 2">An537</strain>
    </source>
</reference>
<comment type="caution">
    <text evidence="1">The sequence shown here is derived from an EMBL/GenBank/DDBJ whole genome shotgun (WGS) entry which is preliminary data.</text>
</comment>
<dbReference type="Proteomes" id="UP000707138">
    <property type="component" value="Unassembled WGS sequence"/>
</dbReference>
<keyword evidence="2" id="KW-1185">Reference proteome</keyword>
<proteinExistence type="predicted"/>